<feature type="compositionally biased region" description="Polar residues" evidence="9">
    <location>
        <begin position="1"/>
        <end position="10"/>
    </location>
</feature>
<evidence type="ECO:0000256" key="2">
    <source>
        <dbReference type="ARBA" id="ARBA00022691"/>
    </source>
</evidence>
<keyword evidence="5 8" id="KW-0408">Iron</keyword>
<feature type="binding site" evidence="8">
    <location>
        <position position="34"/>
    </location>
    <ligand>
        <name>substrate</name>
    </ligand>
</feature>
<reference evidence="11 12" key="1">
    <citation type="submission" date="2015-10" db="EMBL/GenBank/DDBJ databases">
        <title>Draft genome sequence of Novosphingobium fuchskuhlense DSM 25065 isolated from a surface water sample of the southwest basin of Lake Grosse Fuchskuhle.</title>
        <authorList>
            <person name="Ruckert C."/>
            <person name="Winkler A."/>
            <person name="Glaeser J."/>
            <person name="Grossart H.-P."/>
            <person name="Kalinowski J."/>
            <person name="Glaeser S."/>
        </authorList>
    </citation>
    <scope>NUCLEOTIDE SEQUENCE [LARGE SCALE GENOMIC DNA]</scope>
    <source>
        <strain evidence="11 12">FNE08-7</strain>
    </source>
</reference>
<dbReference type="SUPFAM" id="SSF102114">
    <property type="entry name" value="Radical SAM enzymes"/>
    <property type="match status" value="1"/>
</dbReference>
<dbReference type="PANTHER" id="PTHR42836">
    <property type="entry name" value="7-CARBOXY-7-DEAZAGUANINE SYNTHASE"/>
    <property type="match status" value="1"/>
</dbReference>
<evidence type="ECO:0000256" key="8">
    <source>
        <dbReference type="HAMAP-Rule" id="MF_00917"/>
    </source>
</evidence>
<feature type="binding site" evidence="8">
    <location>
        <position position="95"/>
    </location>
    <ligand>
        <name>substrate</name>
    </ligand>
</feature>
<dbReference type="HAMAP" id="MF_00917">
    <property type="entry name" value="QueE"/>
    <property type="match status" value="1"/>
</dbReference>
<dbReference type="PROSITE" id="PS51918">
    <property type="entry name" value="RADICAL_SAM"/>
    <property type="match status" value="1"/>
</dbReference>
<feature type="region of interest" description="Disordered" evidence="9">
    <location>
        <begin position="1"/>
        <end position="24"/>
    </location>
</feature>
<dbReference type="GO" id="GO:0008616">
    <property type="term" value="P:tRNA queuosine(34) biosynthetic process"/>
    <property type="evidence" value="ECO:0007669"/>
    <property type="project" value="UniProtKB-UniRule"/>
</dbReference>
<comment type="caution">
    <text evidence="8">Lacks conserved residue(s) required for the propagation of feature annotation.</text>
</comment>
<feature type="binding site" evidence="8">
    <location>
        <begin position="19"/>
        <end position="21"/>
    </location>
    <ligand>
        <name>substrate</name>
    </ligand>
</feature>
<keyword evidence="2 8" id="KW-0949">S-adenosyl-L-methionine</keyword>
<feature type="domain" description="Radical SAM core" evidence="10">
    <location>
        <begin position="25"/>
        <end position="244"/>
    </location>
</feature>
<comment type="similarity">
    <text evidence="8">Belongs to the radical SAM superfamily. 7-carboxy-7-deazaguanine synthase family.</text>
</comment>
<dbReference type="InterPro" id="IPR007197">
    <property type="entry name" value="rSAM"/>
</dbReference>
<dbReference type="PANTHER" id="PTHR42836:SF1">
    <property type="entry name" value="7-CARBOXY-7-DEAZAGUANINE SYNTHASE"/>
    <property type="match status" value="1"/>
</dbReference>
<feature type="binding site" evidence="8">
    <location>
        <position position="97"/>
    </location>
    <ligand>
        <name>S-adenosyl-L-methionine</name>
        <dbReference type="ChEBI" id="CHEBI:59789"/>
    </ligand>
</feature>
<dbReference type="InterPro" id="IPR013785">
    <property type="entry name" value="Aldolase_TIM"/>
</dbReference>
<keyword evidence="8" id="KW-0671">Queuosine biosynthesis</keyword>
<sequence length="248" mass="27634">MSLTLATTTPGEPEIFPSLQGEGPSAGRPCVFVRLSRCNLACRWCDTAYTWRFTGDIRPHRDDLTFERSENQITLDVREVAMRILALRPTRLVITGGEPLLQAPALGRLIPMLKEAVPGLEVEIETNGSVPPPHSITQLVDQFNVSPKLSHSGNDESLALVPALLREWAASTKAWFKFVVADEDDVNEVAELQAIYHIPAERLFVMPEGTSSKILRERSKWLAGAALTHGWRFTDRLHIHLYGDTRGT</sequence>
<dbReference type="STRING" id="1117702.AQZ52_14415"/>
<dbReference type="InterPro" id="IPR058240">
    <property type="entry name" value="rSAM_sf"/>
</dbReference>
<feature type="binding site" evidence="8">
    <location>
        <position position="42"/>
    </location>
    <ligand>
        <name>[4Fe-4S] cluster</name>
        <dbReference type="ChEBI" id="CHEBI:49883"/>
        <note>4Fe-4S-S-AdoMet</note>
    </ligand>
</feature>
<keyword evidence="1 8" id="KW-0004">4Fe-4S</keyword>
<dbReference type="UniPathway" id="UPA00391"/>
<evidence type="ECO:0000313" key="12">
    <source>
        <dbReference type="Proteomes" id="UP000058012"/>
    </source>
</evidence>
<evidence type="ECO:0000256" key="3">
    <source>
        <dbReference type="ARBA" id="ARBA00022723"/>
    </source>
</evidence>
<dbReference type="OrthoDB" id="9792276at2"/>
<feature type="binding site" evidence="8">
    <location>
        <position position="45"/>
    </location>
    <ligand>
        <name>[4Fe-4S] cluster</name>
        <dbReference type="ChEBI" id="CHEBI:49883"/>
        <note>4Fe-4S-S-AdoMet</note>
    </ligand>
</feature>
<dbReference type="InterPro" id="IPR024924">
    <property type="entry name" value="7-CO-7-deazaguanine_synth-like"/>
</dbReference>
<evidence type="ECO:0000256" key="1">
    <source>
        <dbReference type="ARBA" id="ARBA00022485"/>
    </source>
</evidence>
<evidence type="ECO:0000256" key="6">
    <source>
        <dbReference type="ARBA" id="ARBA00023014"/>
    </source>
</evidence>
<feature type="binding site" evidence="8">
    <location>
        <begin position="44"/>
        <end position="46"/>
    </location>
    <ligand>
        <name>S-adenosyl-L-methionine</name>
        <dbReference type="ChEBI" id="CHEBI:59789"/>
    </ligand>
</feature>
<keyword evidence="6 8" id="KW-0411">Iron-sulfur</keyword>
<dbReference type="GO" id="GO:0016840">
    <property type="term" value="F:carbon-nitrogen lyase activity"/>
    <property type="evidence" value="ECO:0007669"/>
    <property type="project" value="UniProtKB-UniRule"/>
</dbReference>
<evidence type="ECO:0000256" key="9">
    <source>
        <dbReference type="SAM" id="MobiDB-lite"/>
    </source>
</evidence>
<comment type="caution">
    <text evidence="11">The sequence shown here is derived from an EMBL/GenBank/DDBJ whole genome shotgun (WGS) entry which is preliminary data.</text>
</comment>
<dbReference type="Proteomes" id="UP000058012">
    <property type="component" value="Unassembled WGS sequence"/>
</dbReference>
<keyword evidence="7 8" id="KW-0456">Lyase</keyword>
<evidence type="ECO:0000313" key="11">
    <source>
        <dbReference type="EMBL" id="KUR70064.1"/>
    </source>
</evidence>
<comment type="subunit">
    <text evidence="8">Homodimer.</text>
</comment>
<gene>
    <name evidence="8" type="primary">queE</name>
    <name evidence="11" type="ORF">AQZ52_14415</name>
</gene>
<comment type="function">
    <text evidence="8">Catalyzes the complex heterocyclic radical-mediated conversion of 6-carboxy-5,6,7,8-tetrahydropterin (CPH4) to 7-carboxy-7-deazaguanine (CDG), a step common to the biosynthetic pathways of all 7-deazapurine-containing compounds.</text>
</comment>
<evidence type="ECO:0000256" key="7">
    <source>
        <dbReference type="ARBA" id="ARBA00023239"/>
    </source>
</evidence>
<feature type="binding site" evidence="8">
    <location>
        <position position="38"/>
    </location>
    <ligand>
        <name>[4Fe-4S] cluster</name>
        <dbReference type="ChEBI" id="CHEBI:49883"/>
        <note>4Fe-4S-S-AdoMet</note>
    </ligand>
</feature>
<proteinExistence type="inferred from homology"/>
<keyword evidence="12" id="KW-1185">Reference proteome</keyword>
<dbReference type="AlphaFoldDB" id="A0A117USK6"/>
<dbReference type="GO" id="GO:0000287">
    <property type="term" value="F:magnesium ion binding"/>
    <property type="evidence" value="ECO:0007669"/>
    <property type="project" value="UniProtKB-UniRule"/>
</dbReference>
<dbReference type="RefSeq" id="WP_067912437.1">
    <property type="nucleotide sequence ID" value="NZ_KQ954246.1"/>
</dbReference>
<comment type="cofactor">
    <cofactor evidence="8">
        <name>[4Fe-4S] cluster</name>
        <dbReference type="ChEBI" id="CHEBI:49883"/>
    </cofactor>
    <text evidence="8">Binds 1 [4Fe-4S] cluster. The cluster is coordinated with 3 cysteines and an exchangeable S-adenosyl-L-methionine.</text>
</comment>
<accession>A0A117USK6</accession>
<keyword evidence="3 8" id="KW-0479">Metal-binding</keyword>
<dbReference type="SFLD" id="SFLDS00029">
    <property type="entry name" value="Radical_SAM"/>
    <property type="match status" value="1"/>
</dbReference>
<protein>
    <recommendedName>
        <fullName evidence="8">7-carboxy-7-deazaguanine synthase</fullName>
        <shortName evidence="8">CDG synthase</shortName>
        <ecNumber evidence="8">4.3.99.3</ecNumber>
    </recommendedName>
    <alternativeName>
        <fullName evidence="8">Queuosine biosynthesis protein QueE</fullName>
    </alternativeName>
</protein>
<comment type="pathway">
    <text evidence="8">Purine metabolism; 7-cyano-7-deazaguanine biosynthesis.</text>
</comment>
<keyword evidence="4 8" id="KW-0460">Magnesium</keyword>
<name>A0A117USK6_9SPHN</name>
<feature type="binding site" evidence="8">
    <location>
        <begin position="146"/>
        <end position="148"/>
    </location>
    <ligand>
        <name>S-adenosyl-L-methionine</name>
        <dbReference type="ChEBI" id="CHEBI:59789"/>
    </ligand>
</feature>
<comment type="cofactor">
    <cofactor evidence="8">
        <name>Mg(2+)</name>
        <dbReference type="ChEBI" id="CHEBI:18420"/>
    </cofactor>
</comment>
<evidence type="ECO:0000259" key="10">
    <source>
        <dbReference type="PROSITE" id="PS51918"/>
    </source>
</evidence>
<comment type="catalytic activity">
    <reaction evidence="8">
        <text>6-carboxy-5,6,7,8-tetrahydropterin + H(+) = 7-carboxy-7-carbaguanine + NH4(+)</text>
        <dbReference type="Rhea" id="RHEA:27974"/>
        <dbReference type="ChEBI" id="CHEBI:15378"/>
        <dbReference type="ChEBI" id="CHEBI:28938"/>
        <dbReference type="ChEBI" id="CHEBI:61032"/>
        <dbReference type="ChEBI" id="CHEBI:61036"/>
        <dbReference type="EC" id="4.3.99.3"/>
    </reaction>
</comment>
<evidence type="ECO:0000256" key="4">
    <source>
        <dbReference type="ARBA" id="ARBA00022842"/>
    </source>
</evidence>
<dbReference type="GO" id="GO:0051539">
    <property type="term" value="F:4 iron, 4 sulfur cluster binding"/>
    <property type="evidence" value="ECO:0007669"/>
    <property type="project" value="UniProtKB-UniRule"/>
</dbReference>
<organism evidence="11 12">
    <name type="scientific">Novosphingobium fuchskuhlense</name>
    <dbReference type="NCBI Taxonomy" id="1117702"/>
    <lineage>
        <taxon>Bacteria</taxon>
        <taxon>Pseudomonadati</taxon>
        <taxon>Pseudomonadota</taxon>
        <taxon>Alphaproteobacteria</taxon>
        <taxon>Sphingomonadales</taxon>
        <taxon>Sphingomonadaceae</taxon>
        <taxon>Novosphingobium</taxon>
    </lineage>
</organism>
<dbReference type="Gene3D" id="3.20.20.70">
    <property type="entry name" value="Aldolase class I"/>
    <property type="match status" value="1"/>
</dbReference>
<dbReference type="EMBL" id="LLZS01000009">
    <property type="protein sequence ID" value="KUR70064.1"/>
    <property type="molecule type" value="Genomic_DNA"/>
</dbReference>
<dbReference type="PIRSF" id="PIRSF000370">
    <property type="entry name" value="QueE"/>
    <property type="match status" value="1"/>
</dbReference>
<evidence type="ECO:0000256" key="5">
    <source>
        <dbReference type="ARBA" id="ARBA00023004"/>
    </source>
</evidence>
<dbReference type="Pfam" id="PF04055">
    <property type="entry name" value="Radical_SAM"/>
    <property type="match status" value="1"/>
</dbReference>
<dbReference type="CDD" id="cd01335">
    <property type="entry name" value="Radical_SAM"/>
    <property type="match status" value="1"/>
</dbReference>
<comment type="cofactor">
    <cofactor evidence="8">
        <name>S-adenosyl-L-methionine</name>
        <dbReference type="ChEBI" id="CHEBI:59789"/>
    </cofactor>
    <text evidence="8">Binds 1 S-adenosyl-L-methionine per subunit.</text>
</comment>
<dbReference type="EC" id="4.3.99.3" evidence="8"/>
<dbReference type="GO" id="GO:1904047">
    <property type="term" value="F:S-adenosyl-L-methionine binding"/>
    <property type="evidence" value="ECO:0007669"/>
    <property type="project" value="UniProtKB-UniRule"/>
</dbReference>
<feature type="binding site" evidence="8">
    <location>
        <position position="47"/>
    </location>
    <ligand>
        <name>Mg(2+)</name>
        <dbReference type="ChEBI" id="CHEBI:18420"/>
    </ligand>
</feature>